<reference evidence="9" key="1">
    <citation type="journal article" date="2011" name="Genome Biol.">
        <title>Comparative and functional genomics provide insights into the pathogenicity of dermatophytic fungi.</title>
        <authorList>
            <person name="Burmester A."/>
            <person name="Shelest E."/>
            <person name="Gloeckner G."/>
            <person name="Heddergott C."/>
            <person name="Schindler S."/>
            <person name="Staib P."/>
            <person name="Heidel A."/>
            <person name="Felder M."/>
            <person name="Petzold A."/>
            <person name="Szafranski K."/>
            <person name="Feuermann M."/>
            <person name="Pedruzzi I."/>
            <person name="Priebe S."/>
            <person name="Groth M."/>
            <person name="Winkler R."/>
            <person name="Li W."/>
            <person name="Kniemeyer O."/>
            <person name="Schroeckh V."/>
            <person name="Hertweck C."/>
            <person name="Hube B."/>
            <person name="White T.C."/>
            <person name="Platzer M."/>
            <person name="Guthke R."/>
            <person name="Heitman J."/>
            <person name="Woestemeyer J."/>
            <person name="Zipfel P.F."/>
            <person name="Monod M."/>
            <person name="Brakhage A.A."/>
        </authorList>
    </citation>
    <scope>NUCLEOTIDE SEQUENCE [LARGE SCALE GENOMIC DNA]</scope>
    <source>
        <strain evidence="9">ATCC MYA-4681 / CBS 112371</strain>
    </source>
</reference>
<evidence type="ECO:0000256" key="2">
    <source>
        <dbReference type="ARBA" id="ARBA00022679"/>
    </source>
</evidence>
<comment type="function">
    <text evidence="5">Catalyzes the condensation of acetyl-CoA with acetoacetyl-CoA to form HMG-CoA.</text>
</comment>
<dbReference type="Pfam" id="PF01154">
    <property type="entry name" value="HMG_CoA_synt_N"/>
    <property type="match status" value="1"/>
</dbReference>
<evidence type="ECO:0000256" key="3">
    <source>
        <dbReference type="PIRSR" id="PIRSR610122-1"/>
    </source>
</evidence>
<dbReference type="InterPro" id="IPR010122">
    <property type="entry name" value="HMG_CoA_synthase_euk"/>
</dbReference>
<dbReference type="NCBIfam" id="TIGR01833">
    <property type="entry name" value="HMG-CoA-S_euk"/>
    <property type="match status" value="1"/>
</dbReference>
<proteinExistence type="inferred from homology"/>
<feature type="active site" description="Proton donor/acceptor" evidence="3">
    <location>
        <position position="102"/>
    </location>
</feature>
<feature type="binding site" evidence="4">
    <location>
        <position position="272"/>
    </location>
    <ligand>
        <name>CoA</name>
        <dbReference type="ChEBI" id="CHEBI:57287"/>
    </ligand>
</feature>
<dbReference type="GeneID" id="9525402"/>
<evidence type="ECO:0000313" key="9">
    <source>
        <dbReference type="Proteomes" id="UP000008866"/>
    </source>
</evidence>
<feature type="active site" description="Proton donor/acceptor" evidence="3">
    <location>
        <position position="267"/>
    </location>
</feature>
<evidence type="ECO:0000259" key="7">
    <source>
        <dbReference type="Pfam" id="PF08540"/>
    </source>
</evidence>
<comment type="caution">
    <text evidence="8">The sequence shown here is derived from an EMBL/GenBank/DDBJ whole genome shotgun (WGS) entry which is preliminary data.</text>
</comment>
<dbReference type="PANTHER" id="PTHR43323:SF2">
    <property type="entry name" value="HYDROXYMETHYLGLUTARYL-COA SYNTHASE"/>
    <property type="match status" value="1"/>
</dbReference>
<dbReference type="InterPro" id="IPR016039">
    <property type="entry name" value="Thiolase-like"/>
</dbReference>
<dbReference type="GO" id="GO:0010142">
    <property type="term" value="P:farnesyl diphosphate biosynthetic process, mevalonate pathway"/>
    <property type="evidence" value="ECO:0007669"/>
    <property type="project" value="InterPro"/>
</dbReference>
<dbReference type="Gene3D" id="3.40.47.10">
    <property type="match status" value="1"/>
</dbReference>
<dbReference type="PROSITE" id="PS01226">
    <property type="entry name" value="HMG_COA_SYNTHASE"/>
    <property type="match status" value="1"/>
</dbReference>
<evidence type="ECO:0000256" key="1">
    <source>
        <dbReference type="ARBA" id="ARBA00007061"/>
    </source>
</evidence>
<evidence type="ECO:0000259" key="6">
    <source>
        <dbReference type="Pfam" id="PF01154"/>
    </source>
</evidence>
<sequence length="429" mass="47802">MAQDVGIKAIEIYFPSHVSREPPSLILQSWEADVFQVCGTIRAGDLPGRQSWKVYHWTWPDKDELCDDREDIYSLTLTTVSSLLRKYSIDPNTIGRLEVGTESMLDKAKSCKSVLMQLFGENSDIEGVDTYNACYGGTNALFNAINWVESSAWDGRDAIIVAGDIALYDKPAALPTGGAGCVAMLIGPNAPLVFEPARGSFMQHTYDFYKGDFKSEYPIVDGQFSNKCYLRALDNCYKRYQAKKSSQLVNGTTGNTPLDSFDYFVFHAPNCKLVAKSYARLLYNDYLADPQNPTFKGIPTEVKEIDYESSLGDKGVEKTFMTLTQKRFSNRVQPSLMAATMCGNSYTASVYFGLVSLLSSVQGKELLGKRVGFFSYGSGLASSMYSLRVKGNTDEMARKLNLVQRLEARKAESPEFYDQVSIHRSFLNV</sequence>
<keyword evidence="9" id="KW-1185">Reference proteome</keyword>
<organism evidence="8 9">
    <name type="scientific">Arthroderma benhamiae (strain ATCC MYA-4681 / CBS 112371)</name>
    <name type="common">Trichophyton mentagrophytes</name>
    <dbReference type="NCBI Taxonomy" id="663331"/>
    <lineage>
        <taxon>Eukaryota</taxon>
        <taxon>Fungi</taxon>
        <taxon>Dikarya</taxon>
        <taxon>Ascomycota</taxon>
        <taxon>Pezizomycotina</taxon>
        <taxon>Eurotiomycetes</taxon>
        <taxon>Eurotiomycetidae</taxon>
        <taxon>Onygenales</taxon>
        <taxon>Arthrodermataceae</taxon>
        <taxon>Trichophyton</taxon>
    </lineage>
</organism>
<dbReference type="InterPro" id="IPR000590">
    <property type="entry name" value="HMG_CoA_synt_AS"/>
</dbReference>
<comment type="similarity">
    <text evidence="1 5">Belongs to the thiolase-like superfamily. HMG-CoA synthase family.</text>
</comment>
<dbReference type="eggNOG" id="KOG1393">
    <property type="taxonomic scope" value="Eukaryota"/>
</dbReference>
<dbReference type="AlphaFoldDB" id="D4B5A0"/>
<dbReference type="GO" id="GO:0006696">
    <property type="term" value="P:ergosterol biosynthetic process"/>
    <property type="evidence" value="ECO:0007669"/>
    <property type="project" value="TreeGrafter"/>
</dbReference>
<dbReference type="PANTHER" id="PTHR43323">
    <property type="entry name" value="3-HYDROXY-3-METHYLGLUTARYL COENZYME A SYNTHASE"/>
    <property type="match status" value="1"/>
</dbReference>
<dbReference type="InterPro" id="IPR013746">
    <property type="entry name" value="HMG_CoA_synt_C_dom"/>
</dbReference>
<dbReference type="OMA" id="ARNGNMY"/>
<gene>
    <name evidence="8" type="ORF">ARB_03640</name>
</gene>
<dbReference type="GO" id="GO:0006084">
    <property type="term" value="P:acetyl-CoA metabolic process"/>
    <property type="evidence" value="ECO:0007669"/>
    <property type="project" value="InterPro"/>
</dbReference>
<feature type="active site" description="Acyl-thioester intermediate" evidence="3">
    <location>
        <position position="134"/>
    </location>
</feature>
<comment type="catalytic activity">
    <reaction evidence="5">
        <text>acetoacetyl-CoA + acetyl-CoA + H2O = (3S)-3-hydroxy-3-methylglutaryl-CoA + CoA + H(+)</text>
        <dbReference type="Rhea" id="RHEA:10188"/>
        <dbReference type="ChEBI" id="CHEBI:15377"/>
        <dbReference type="ChEBI" id="CHEBI:15378"/>
        <dbReference type="ChEBI" id="CHEBI:43074"/>
        <dbReference type="ChEBI" id="CHEBI:57286"/>
        <dbReference type="ChEBI" id="CHEBI:57287"/>
        <dbReference type="ChEBI" id="CHEBI:57288"/>
        <dbReference type="EC" id="2.3.3.10"/>
    </reaction>
</comment>
<evidence type="ECO:0000256" key="4">
    <source>
        <dbReference type="PIRSR" id="PIRSR610122-2"/>
    </source>
</evidence>
<evidence type="ECO:0000313" key="8">
    <source>
        <dbReference type="EMBL" id="EFE29494.1"/>
    </source>
</evidence>
<feature type="domain" description="Hydroxymethylglutaryl-coenzyme A synthase N-terminal" evidence="6">
    <location>
        <begin position="65"/>
        <end position="191"/>
    </location>
</feature>
<dbReference type="Proteomes" id="UP000008866">
    <property type="component" value="Unassembled WGS sequence"/>
</dbReference>
<dbReference type="CDD" id="cd00827">
    <property type="entry name" value="init_cond_enzymes"/>
    <property type="match status" value="1"/>
</dbReference>
<dbReference type="STRING" id="663331.D4B5A0"/>
<feature type="domain" description="Hydroxymethylglutaryl-coenzyme A synthase C-terminal" evidence="7">
    <location>
        <begin position="193"/>
        <end position="419"/>
    </location>
</feature>
<name>D4B5A0_ARTBC</name>
<dbReference type="RefSeq" id="XP_003010134.1">
    <property type="nucleotide sequence ID" value="XM_003010088.1"/>
</dbReference>
<feature type="binding site" evidence="4">
    <location>
        <position position="276"/>
    </location>
    <ligand>
        <name>CoA</name>
        <dbReference type="ChEBI" id="CHEBI:57287"/>
    </ligand>
</feature>
<dbReference type="HOGENOM" id="CLU_008065_0_0_1"/>
<dbReference type="Pfam" id="PF08540">
    <property type="entry name" value="HMG_CoA_synt_C"/>
    <property type="match status" value="1"/>
</dbReference>
<evidence type="ECO:0000256" key="5">
    <source>
        <dbReference type="RuleBase" id="RU364071"/>
    </source>
</evidence>
<feature type="binding site" evidence="4">
    <location>
        <position position="225"/>
    </location>
    <ligand>
        <name>CoA</name>
        <dbReference type="ChEBI" id="CHEBI:57287"/>
    </ligand>
</feature>
<keyword evidence="2 5" id="KW-0808">Transferase</keyword>
<accession>D4B5A0</accession>
<dbReference type="KEGG" id="abe:ARB_03640"/>
<protein>
    <recommendedName>
        <fullName evidence="5">Hydroxymethylglutaryl-CoA synthase</fullName>
        <shortName evidence="5">HMG-CoA synthase</shortName>
        <ecNumber evidence="5">2.3.3.10</ecNumber>
    </recommendedName>
    <alternativeName>
        <fullName evidence="5">3-hydroxy-3-methylglutaryl coenzyme A synthase</fullName>
    </alternativeName>
</protein>
<dbReference type="EC" id="2.3.3.10" evidence="5"/>
<dbReference type="SUPFAM" id="SSF53901">
    <property type="entry name" value="Thiolase-like"/>
    <property type="match status" value="2"/>
</dbReference>
<dbReference type="InterPro" id="IPR013528">
    <property type="entry name" value="HMG_CoA_synth_N"/>
</dbReference>
<dbReference type="GO" id="GO:0004421">
    <property type="term" value="F:hydroxymethylglutaryl-CoA synthase activity"/>
    <property type="evidence" value="ECO:0007669"/>
    <property type="project" value="UniProtKB-EC"/>
</dbReference>
<dbReference type="EMBL" id="ABSU01000038">
    <property type="protein sequence ID" value="EFE29494.1"/>
    <property type="molecule type" value="Genomic_DNA"/>
</dbReference>